<feature type="transmembrane region" description="Helical" evidence="8">
    <location>
        <begin position="195"/>
        <end position="219"/>
    </location>
</feature>
<dbReference type="InterPro" id="IPR037185">
    <property type="entry name" value="EmrE-like"/>
</dbReference>
<comment type="subcellular location">
    <subcellularLocation>
        <location evidence="8">Cell membrane</location>
        <topology evidence="8">Multi-pass membrane protein</topology>
    </subcellularLocation>
    <subcellularLocation>
        <location evidence="8">Early endosome</location>
    </subcellularLocation>
</comment>
<accession>A0A445H0W8</accession>
<keyword evidence="8" id="KW-0460">Magnesium</keyword>
<keyword evidence="8" id="KW-1003">Cell membrane</keyword>
<evidence type="ECO:0000256" key="2">
    <source>
        <dbReference type="ARBA" id="ARBA00011738"/>
    </source>
</evidence>
<dbReference type="PANTHER" id="PTHR12570">
    <property type="match status" value="1"/>
</dbReference>
<evidence type="ECO:0000256" key="5">
    <source>
        <dbReference type="ARBA" id="ARBA00022989"/>
    </source>
</evidence>
<protein>
    <recommendedName>
        <fullName evidence="8">Probable magnesium transporter</fullName>
    </recommendedName>
</protein>
<keyword evidence="4 8" id="KW-0967">Endosome</keyword>
<feature type="transmembrane region" description="Helical" evidence="8">
    <location>
        <begin position="37"/>
        <end position="56"/>
    </location>
</feature>
<feature type="transmembrane region" description="Helical" evidence="8">
    <location>
        <begin position="102"/>
        <end position="123"/>
    </location>
</feature>
<dbReference type="Pfam" id="PF05653">
    <property type="entry name" value="Mg_trans_NIPA"/>
    <property type="match status" value="1"/>
</dbReference>
<evidence type="ECO:0000256" key="3">
    <source>
        <dbReference type="ARBA" id="ARBA00022692"/>
    </source>
</evidence>
<dbReference type="SUPFAM" id="SSF103481">
    <property type="entry name" value="Multidrug resistance efflux transporter EmrE"/>
    <property type="match status" value="1"/>
</dbReference>
<evidence type="ECO:0000256" key="1">
    <source>
        <dbReference type="ARBA" id="ARBA00007001"/>
    </source>
</evidence>
<gene>
    <name evidence="9" type="ORF">D0Y65_037572</name>
</gene>
<feature type="transmembrane region" description="Helical" evidence="8">
    <location>
        <begin position="12"/>
        <end position="31"/>
    </location>
</feature>
<dbReference type="GO" id="GO:0015095">
    <property type="term" value="F:magnesium ion transmembrane transporter activity"/>
    <property type="evidence" value="ECO:0007669"/>
    <property type="project" value="UniProtKB-UniRule"/>
</dbReference>
<evidence type="ECO:0000256" key="8">
    <source>
        <dbReference type="RuleBase" id="RU363078"/>
    </source>
</evidence>
<keyword evidence="6 8" id="KW-0472">Membrane</keyword>
<evidence type="ECO:0000256" key="6">
    <source>
        <dbReference type="ARBA" id="ARBA00023136"/>
    </source>
</evidence>
<dbReference type="GO" id="GO:0005769">
    <property type="term" value="C:early endosome"/>
    <property type="evidence" value="ECO:0007669"/>
    <property type="project" value="UniProtKB-SubCell"/>
</dbReference>
<comment type="similarity">
    <text evidence="1 8">Belongs to the NIPA (TC 2.A.7) family.</text>
</comment>
<feature type="transmembrane region" description="Helical" evidence="8">
    <location>
        <begin position="231"/>
        <end position="251"/>
    </location>
</feature>
<evidence type="ECO:0000256" key="7">
    <source>
        <dbReference type="ARBA" id="ARBA00025284"/>
    </source>
</evidence>
<dbReference type="PANTHER" id="PTHR12570:SF19">
    <property type="entry name" value="MAGNESIUM TRANSPORTER-RELATED"/>
    <property type="match status" value="1"/>
</dbReference>
<comment type="subunit">
    <text evidence="2 8">Homodimer.</text>
</comment>
<dbReference type="EMBL" id="QZWG01000014">
    <property type="protein sequence ID" value="RZB67260.1"/>
    <property type="molecule type" value="Genomic_DNA"/>
</dbReference>
<feature type="transmembrane region" description="Helical" evidence="8">
    <location>
        <begin position="130"/>
        <end position="151"/>
    </location>
</feature>
<feature type="transmembrane region" description="Helical" evidence="8">
    <location>
        <begin position="63"/>
        <end position="82"/>
    </location>
</feature>
<reference evidence="9 10" key="1">
    <citation type="submission" date="2018-09" db="EMBL/GenBank/DDBJ databases">
        <title>A high-quality reference genome of wild soybean provides a powerful tool to mine soybean genomes.</title>
        <authorList>
            <person name="Xie M."/>
            <person name="Chung C.Y.L."/>
            <person name="Li M.-W."/>
            <person name="Wong F.-L."/>
            <person name="Chan T.-F."/>
            <person name="Lam H.-M."/>
        </authorList>
    </citation>
    <scope>NUCLEOTIDE SEQUENCE [LARGE SCALE GENOMIC DNA]</scope>
    <source>
        <strain evidence="10">cv. W05</strain>
        <tissue evidence="9">Hypocotyl of etiolated seedlings</tissue>
    </source>
</reference>
<dbReference type="GO" id="GO:0005886">
    <property type="term" value="C:plasma membrane"/>
    <property type="evidence" value="ECO:0007669"/>
    <property type="project" value="UniProtKB-SubCell"/>
</dbReference>
<evidence type="ECO:0000313" key="10">
    <source>
        <dbReference type="Proteomes" id="UP000289340"/>
    </source>
</evidence>
<evidence type="ECO:0000256" key="4">
    <source>
        <dbReference type="ARBA" id="ARBA00022753"/>
    </source>
</evidence>
<keyword evidence="8" id="KW-0813">Transport</keyword>
<proteinExistence type="inferred from homology"/>
<dbReference type="Proteomes" id="UP000289340">
    <property type="component" value="Chromosome 14"/>
</dbReference>
<keyword evidence="10" id="KW-1185">Reference proteome</keyword>
<keyword evidence="8" id="KW-0406">Ion transport</keyword>
<dbReference type="AlphaFoldDB" id="A0A445H0W8"/>
<keyword evidence="3 8" id="KW-0812">Transmembrane</keyword>
<sequence>MVGGNDHKICFCMVYCTVIAGEVANFVAYAFAPAVLVTPLGALSIIVSAVLADIILKEKLHNLGILGCIMCIAGSIIIFIHAPKEQPITSVLEIWNMATQPAFLAYVGSVIVLVFILVFHFAPRCGHTNVLVFTGICSLMGSLSVMSVKALGTSLKLTFEGKNQLIYPETWFFMLVVAICVIMQMNYLNKALDTFNTAIVSPIYYVMFTTLTILASVIMFKDWDGQSGGTIVSEICGFIVVLSGTIMLHATKDFERSSSFRGVINLIIALNSAATDYPDECMEP</sequence>
<comment type="caution">
    <text evidence="9">The sequence shown here is derived from an EMBL/GenBank/DDBJ whole genome shotgun (WGS) entry which is preliminary data.</text>
</comment>
<comment type="function">
    <text evidence="7 8">Acts as a Mg(2+) transporter. Can also transport other divalent cations such as Fe(2+), Sr(2+), Ba(2+), Mn(2+) and Co(2+) but to a much less extent than Mg(2+).</text>
</comment>
<evidence type="ECO:0000313" key="9">
    <source>
        <dbReference type="EMBL" id="RZB67260.1"/>
    </source>
</evidence>
<feature type="transmembrane region" description="Helical" evidence="8">
    <location>
        <begin position="171"/>
        <end position="188"/>
    </location>
</feature>
<name>A0A445H0W8_GLYSO</name>
<dbReference type="InterPro" id="IPR008521">
    <property type="entry name" value="Mg_trans_NIPA"/>
</dbReference>
<organism evidence="9 10">
    <name type="scientific">Glycine soja</name>
    <name type="common">Wild soybean</name>
    <dbReference type="NCBI Taxonomy" id="3848"/>
    <lineage>
        <taxon>Eukaryota</taxon>
        <taxon>Viridiplantae</taxon>
        <taxon>Streptophyta</taxon>
        <taxon>Embryophyta</taxon>
        <taxon>Tracheophyta</taxon>
        <taxon>Spermatophyta</taxon>
        <taxon>Magnoliopsida</taxon>
        <taxon>eudicotyledons</taxon>
        <taxon>Gunneridae</taxon>
        <taxon>Pentapetalae</taxon>
        <taxon>rosids</taxon>
        <taxon>fabids</taxon>
        <taxon>Fabales</taxon>
        <taxon>Fabaceae</taxon>
        <taxon>Papilionoideae</taxon>
        <taxon>50 kb inversion clade</taxon>
        <taxon>NPAAA clade</taxon>
        <taxon>indigoferoid/millettioid clade</taxon>
        <taxon>Phaseoleae</taxon>
        <taxon>Glycine</taxon>
        <taxon>Glycine subgen. Soja</taxon>
    </lineage>
</organism>
<keyword evidence="5 8" id="KW-1133">Transmembrane helix</keyword>